<keyword evidence="1" id="KW-0812">Transmembrane</keyword>
<keyword evidence="4" id="KW-1185">Reference proteome</keyword>
<dbReference type="Proteomes" id="UP001208938">
    <property type="component" value="Unassembled WGS sequence"/>
</dbReference>
<evidence type="ECO:0000313" key="4">
    <source>
        <dbReference type="Proteomes" id="UP001208938"/>
    </source>
</evidence>
<sequence length="372" mass="41452">MQTVPLTAAAAHAAYRARHRFGALDGLRFLAILGVLVLHSPLSDRLGDISRLFTRGFLGVDLFFVISGFLITTLLLREQVREGRISLSGFYWRRALRILPLYLLVITAIGAYYVLVKQEPGARAAWPYYYVFLANFLTDHIPLLGPTWSLSVEEQYYLLWPLLLVLLARRTLKWIVVGFAGLYTLAIMAGLAAGAWRPGPLAIELTALPYTAILLGSGLALVIHGRRGFVRLWALLGGRWTSLVLALLLVAELALLPVTLLGWPLLIVHVTMTAWLGSLVMREDGPLMPLLTLRPVVRIGVVSYGIYLLHLSADHIAGVVVRRVSGAPEDALILYIPLYWGLAWLMAEISFRFYESRFLALRHKPLGQVAQR</sequence>
<dbReference type="PANTHER" id="PTHR23028:SF53">
    <property type="entry name" value="ACYL_TRANSF_3 DOMAIN-CONTAINING PROTEIN"/>
    <property type="match status" value="1"/>
</dbReference>
<dbReference type="Pfam" id="PF01757">
    <property type="entry name" value="Acyl_transf_3"/>
    <property type="match status" value="1"/>
</dbReference>
<feature type="transmembrane region" description="Helical" evidence="1">
    <location>
        <begin position="21"/>
        <end position="40"/>
    </location>
</feature>
<proteinExistence type="predicted"/>
<comment type="caution">
    <text evidence="3">The sequence shown here is derived from an EMBL/GenBank/DDBJ whole genome shotgun (WGS) entry which is preliminary data.</text>
</comment>
<dbReference type="RefSeq" id="WP_264506709.1">
    <property type="nucleotide sequence ID" value="NZ_JAPDFL010000001.1"/>
</dbReference>
<protein>
    <submittedName>
        <fullName evidence="3">Acyltransferase</fullName>
    </submittedName>
</protein>
<keyword evidence="1" id="KW-1133">Transmembrane helix</keyword>
<feature type="transmembrane region" description="Helical" evidence="1">
    <location>
        <begin position="207"/>
        <end position="225"/>
    </location>
</feature>
<keyword evidence="3" id="KW-0012">Acyltransferase</keyword>
<name>A0ABT3H2B5_9RHOB</name>
<accession>A0ABT3H2B5</accession>
<feature type="transmembrane region" description="Helical" evidence="1">
    <location>
        <begin position="332"/>
        <end position="354"/>
    </location>
</feature>
<organism evidence="3 4">
    <name type="scientific">Pararhodobacter zhoushanensis</name>
    <dbReference type="NCBI Taxonomy" id="2479545"/>
    <lineage>
        <taxon>Bacteria</taxon>
        <taxon>Pseudomonadati</taxon>
        <taxon>Pseudomonadota</taxon>
        <taxon>Alphaproteobacteria</taxon>
        <taxon>Rhodobacterales</taxon>
        <taxon>Paracoccaceae</taxon>
        <taxon>Pararhodobacter</taxon>
    </lineage>
</organism>
<dbReference type="EMBL" id="JAPDFL010000001">
    <property type="protein sequence ID" value="MCW1933838.1"/>
    <property type="molecule type" value="Genomic_DNA"/>
</dbReference>
<dbReference type="InterPro" id="IPR050879">
    <property type="entry name" value="Acyltransferase_3"/>
</dbReference>
<dbReference type="GO" id="GO:0016746">
    <property type="term" value="F:acyltransferase activity"/>
    <property type="evidence" value="ECO:0007669"/>
    <property type="project" value="UniProtKB-KW"/>
</dbReference>
<feature type="transmembrane region" description="Helical" evidence="1">
    <location>
        <begin position="261"/>
        <end position="281"/>
    </location>
</feature>
<dbReference type="InterPro" id="IPR002656">
    <property type="entry name" value="Acyl_transf_3_dom"/>
</dbReference>
<feature type="transmembrane region" description="Helical" evidence="1">
    <location>
        <begin position="96"/>
        <end position="116"/>
    </location>
</feature>
<feature type="transmembrane region" description="Helical" evidence="1">
    <location>
        <begin position="232"/>
        <end position="255"/>
    </location>
</feature>
<keyword evidence="1" id="KW-0472">Membrane</keyword>
<evidence type="ECO:0000313" key="3">
    <source>
        <dbReference type="EMBL" id="MCW1933838.1"/>
    </source>
</evidence>
<reference evidence="3 4" key="1">
    <citation type="submission" date="2022-10" db="EMBL/GenBank/DDBJ databases">
        <title>Pararhodobacter sp. nov., isolated from marine algae.</title>
        <authorList>
            <person name="Choi B.J."/>
            <person name="Kim J.M."/>
            <person name="Lee J.K."/>
            <person name="Choi D.G."/>
            <person name="Jeon C.O."/>
        </authorList>
    </citation>
    <scope>NUCLEOTIDE SEQUENCE [LARGE SCALE GENOMIC DNA]</scope>
    <source>
        <strain evidence="3 4">ZQ420</strain>
    </source>
</reference>
<feature type="domain" description="Acyltransferase 3" evidence="2">
    <location>
        <begin position="23"/>
        <end position="337"/>
    </location>
</feature>
<dbReference type="PANTHER" id="PTHR23028">
    <property type="entry name" value="ACETYLTRANSFERASE"/>
    <property type="match status" value="1"/>
</dbReference>
<keyword evidence="3" id="KW-0808">Transferase</keyword>
<feature type="transmembrane region" description="Helical" evidence="1">
    <location>
        <begin position="52"/>
        <end position="76"/>
    </location>
</feature>
<evidence type="ECO:0000256" key="1">
    <source>
        <dbReference type="SAM" id="Phobius"/>
    </source>
</evidence>
<evidence type="ECO:0000259" key="2">
    <source>
        <dbReference type="Pfam" id="PF01757"/>
    </source>
</evidence>
<gene>
    <name evidence="3" type="ORF">OKW52_16635</name>
</gene>
<feature type="transmembrane region" description="Helical" evidence="1">
    <location>
        <begin position="171"/>
        <end position="195"/>
    </location>
</feature>
<feature type="transmembrane region" description="Helical" evidence="1">
    <location>
        <begin position="293"/>
        <end position="312"/>
    </location>
</feature>